<dbReference type="EMBL" id="JAGIXG020000001">
    <property type="protein sequence ID" value="KAI6785810.1"/>
    <property type="molecule type" value="Genomic_DNA"/>
</dbReference>
<proteinExistence type="predicted"/>
<evidence type="ECO:0000313" key="4">
    <source>
        <dbReference type="Proteomes" id="UP001055219"/>
    </source>
</evidence>
<dbReference type="Gene3D" id="1.10.418.10">
    <property type="entry name" value="Calponin-like domain"/>
    <property type="match status" value="1"/>
</dbReference>
<evidence type="ECO:0000256" key="1">
    <source>
        <dbReference type="SAM" id="MobiDB-lite"/>
    </source>
</evidence>
<feature type="compositionally biased region" description="Polar residues" evidence="1">
    <location>
        <begin position="186"/>
        <end position="211"/>
    </location>
</feature>
<dbReference type="InterPro" id="IPR036872">
    <property type="entry name" value="CH_dom_sf"/>
</dbReference>
<dbReference type="PRINTS" id="PR00888">
    <property type="entry name" value="SM22CALPONIN"/>
</dbReference>
<feature type="compositionally biased region" description="Basic and acidic residues" evidence="1">
    <location>
        <begin position="652"/>
        <end position="672"/>
    </location>
</feature>
<dbReference type="OrthoDB" id="21595at2759"/>
<protein>
    <submittedName>
        <fullName evidence="3">Transgelin-like protein</fullName>
    </submittedName>
</protein>
<dbReference type="SMART" id="SM00033">
    <property type="entry name" value="CH"/>
    <property type="match status" value="1"/>
</dbReference>
<feature type="compositionally biased region" description="Basic and acidic residues" evidence="1">
    <location>
        <begin position="426"/>
        <end position="446"/>
    </location>
</feature>
<dbReference type="Proteomes" id="UP001055219">
    <property type="component" value="Unassembled WGS sequence"/>
</dbReference>
<evidence type="ECO:0000259" key="2">
    <source>
        <dbReference type="PROSITE" id="PS50021"/>
    </source>
</evidence>
<feature type="compositionally biased region" description="Basic and acidic residues" evidence="1">
    <location>
        <begin position="261"/>
        <end position="357"/>
    </location>
</feature>
<feature type="region of interest" description="Disordered" evidence="1">
    <location>
        <begin position="252"/>
        <end position="734"/>
    </location>
</feature>
<dbReference type="SUPFAM" id="SSF47576">
    <property type="entry name" value="Calponin-homology domain, CH-domain"/>
    <property type="match status" value="1"/>
</dbReference>
<feature type="compositionally biased region" description="Polar residues" evidence="1">
    <location>
        <begin position="359"/>
        <end position="383"/>
    </location>
</feature>
<feature type="compositionally biased region" description="Basic and acidic residues" evidence="1">
    <location>
        <begin position="386"/>
        <end position="414"/>
    </location>
</feature>
<dbReference type="RefSeq" id="XP_051366666.1">
    <property type="nucleotide sequence ID" value="XM_051504330.1"/>
</dbReference>
<feature type="compositionally biased region" description="Polar residues" evidence="1">
    <location>
        <begin position="602"/>
        <end position="618"/>
    </location>
</feature>
<feature type="region of interest" description="Disordered" evidence="1">
    <location>
        <begin position="134"/>
        <end position="216"/>
    </location>
</feature>
<dbReference type="GeneID" id="75832627"/>
<dbReference type="CDD" id="cd21210">
    <property type="entry name" value="CH_SCP1-like"/>
    <property type="match status" value="1"/>
</dbReference>
<dbReference type="PANTHER" id="PTHR47385">
    <property type="entry name" value="CALPONIN"/>
    <property type="match status" value="1"/>
</dbReference>
<reference evidence="3" key="2">
    <citation type="submission" date="2022-07" db="EMBL/GenBank/DDBJ databases">
        <authorList>
            <person name="Goncalves M.F.M."/>
            <person name="Hilario S."/>
            <person name="Van De Peer Y."/>
            <person name="Esteves A.C."/>
            <person name="Alves A."/>
        </authorList>
    </citation>
    <scope>NUCLEOTIDE SEQUENCE</scope>
    <source>
        <strain evidence="3">MUM 19.33</strain>
    </source>
</reference>
<name>A0A9Q0BIE4_9HYPO</name>
<dbReference type="InterPro" id="IPR050606">
    <property type="entry name" value="Calponin-like"/>
</dbReference>
<feature type="domain" description="Calponin-homology (CH)" evidence="2">
    <location>
        <begin position="21"/>
        <end position="128"/>
    </location>
</feature>
<accession>A0A9Q0BIE4</accession>
<dbReference type="PROSITE" id="PS50021">
    <property type="entry name" value="CH"/>
    <property type="match status" value="1"/>
</dbReference>
<reference evidence="3" key="1">
    <citation type="journal article" date="2021" name="J Fungi (Basel)">
        <title>Genomic and Metabolomic Analyses of the Marine Fungus Emericellopsis cladophorae: Insights into Saltwater Adaptability Mechanisms and Its Biosynthetic Potential.</title>
        <authorList>
            <person name="Goncalves M.F.M."/>
            <person name="Hilario S."/>
            <person name="Van de Peer Y."/>
            <person name="Esteves A.C."/>
            <person name="Alves A."/>
        </authorList>
    </citation>
    <scope>NUCLEOTIDE SEQUENCE</scope>
    <source>
        <strain evidence="3">MUM 19.33</strain>
    </source>
</reference>
<feature type="compositionally biased region" description="Pro residues" evidence="1">
    <location>
        <begin position="498"/>
        <end position="533"/>
    </location>
</feature>
<dbReference type="PANTHER" id="PTHR47385:SF14">
    <property type="entry name" value="TRANSGELIN"/>
    <property type="match status" value="1"/>
</dbReference>
<feature type="compositionally biased region" description="Polar residues" evidence="1">
    <location>
        <begin position="564"/>
        <end position="574"/>
    </location>
</feature>
<sequence>MASVSSLDKDLRRVRLDKYTPAAANEVRSWIEDTLGETLPSPDILEGLKDGVALCKLVNLAVPPPGVKFKQSAMPFVQMENISIFLRACQEPPLNLHQHDTFLTVDLYEQKDPAQVLQCLGAFCRAAHAANPSRFPTAIGPRNKMNVAEPRNSAPSTPIRNRGISVTSNTSSAYGSKPVLPHRTGDSASGRYSPTKSPNNGASSPGPVSSWSKREHEGATSPAWNIAQYGYMGGASQGNLGIAFGARRQITTSGPKVPSLADKERMRKEKEAEEERERLAAEEDERRKLEAEEERARLDEERRWEEETNRAREEERRRAEEEKRRWEEEEREWRITEEKRRREEKEAEERLEAERRQIRSQGGSTPKGSLSSQHRAGQDTGSGDTRYGDRIKQLEKELEEARQREAEYERERQVRSGGSSRAISTGDKDAKDRARSKSRGDKDAKARARSKSRGLGEPGRQDSYVRGEREVLSTAWNRHQNGADYEDIPESKISSPPARSPRPLPKPTVEPEHVSPPPAHTTPSAPRPLPKPAVTPEAASSSSSSSSSPFNAARSPRPLPEPTARSSPVTSPSASGGGGRPLPDPKTYSSPPSAHASRTDRYLSSNPAPSPSGPQQTYARELGATAEQDGEDRRRVRSQQQTKAGGWASKSLLEREMERERERQREWEEAQKETAAAARNSDGVDGIGGGIGGKWDVSQWSGFTGGDGQNKGTQGIGAGRRQIVGPRPLPGPKP</sequence>
<feature type="compositionally biased region" description="Polar residues" evidence="1">
    <location>
        <begin position="153"/>
        <end position="174"/>
    </location>
</feature>
<dbReference type="AlphaFoldDB" id="A0A9Q0BIE4"/>
<dbReference type="InterPro" id="IPR003096">
    <property type="entry name" value="SM22_calponin"/>
</dbReference>
<organism evidence="3 4">
    <name type="scientific">Emericellopsis cladophorae</name>
    <dbReference type="NCBI Taxonomy" id="2686198"/>
    <lineage>
        <taxon>Eukaryota</taxon>
        <taxon>Fungi</taxon>
        <taxon>Dikarya</taxon>
        <taxon>Ascomycota</taxon>
        <taxon>Pezizomycotina</taxon>
        <taxon>Sordariomycetes</taxon>
        <taxon>Hypocreomycetidae</taxon>
        <taxon>Hypocreales</taxon>
        <taxon>Bionectriaceae</taxon>
        <taxon>Emericellopsis</taxon>
    </lineage>
</organism>
<dbReference type="GO" id="GO:0015629">
    <property type="term" value="C:actin cytoskeleton"/>
    <property type="evidence" value="ECO:0007669"/>
    <property type="project" value="TreeGrafter"/>
</dbReference>
<dbReference type="GO" id="GO:0051015">
    <property type="term" value="F:actin filament binding"/>
    <property type="evidence" value="ECO:0007669"/>
    <property type="project" value="TreeGrafter"/>
</dbReference>
<feature type="compositionally biased region" description="Basic and acidic residues" evidence="1">
    <location>
        <begin position="459"/>
        <end position="471"/>
    </location>
</feature>
<evidence type="ECO:0000313" key="3">
    <source>
        <dbReference type="EMBL" id="KAI6785810.1"/>
    </source>
</evidence>
<feature type="compositionally biased region" description="Gly residues" evidence="1">
    <location>
        <begin position="703"/>
        <end position="718"/>
    </location>
</feature>
<dbReference type="GO" id="GO:0007015">
    <property type="term" value="P:actin filament organization"/>
    <property type="evidence" value="ECO:0007669"/>
    <property type="project" value="TreeGrafter"/>
</dbReference>
<keyword evidence="4" id="KW-1185">Reference proteome</keyword>
<comment type="caution">
    <text evidence="3">The sequence shown here is derived from an EMBL/GenBank/DDBJ whole genome shotgun (WGS) entry which is preliminary data.</text>
</comment>
<dbReference type="InterPro" id="IPR001715">
    <property type="entry name" value="CH_dom"/>
</dbReference>
<gene>
    <name evidence="3" type="ORF">J7T54_006149</name>
</gene>
<dbReference type="Pfam" id="PF00307">
    <property type="entry name" value="CH"/>
    <property type="match status" value="1"/>
</dbReference>